<keyword evidence="10" id="KW-1185">Reference proteome</keyword>
<dbReference type="InterPro" id="IPR010432">
    <property type="entry name" value="RDD"/>
</dbReference>
<keyword evidence="5 6" id="KW-0472">Membrane</keyword>
<dbReference type="AlphaFoldDB" id="A0A9X2B8H2"/>
<gene>
    <name evidence="9" type="ORF">MUY27_07055</name>
</gene>
<protein>
    <submittedName>
        <fullName evidence="9">RDD family protein</fullName>
    </submittedName>
</protein>
<evidence type="ECO:0000256" key="2">
    <source>
        <dbReference type="ARBA" id="ARBA00022475"/>
    </source>
</evidence>
<evidence type="ECO:0000256" key="3">
    <source>
        <dbReference type="ARBA" id="ARBA00022692"/>
    </source>
</evidence>
<accession>A0A9X2B8H2</accession>
<feature type="domain" description="RDD" evidence="7">
    <location>
        <begin position="68"/>
        <end position="193"/>
    </location>
</feature>
<proteinExistence type="predicted"/>
<feature type="transmembrane region" description="Helical" evidence="6">
    <location>
        <begin position="73"/>
        <end position="96"/>
    </location>
</feature>
<evidence type="ECO:0000313" key="10">
    <source>
        <dbReference type="Proteomes" id="UP001139450"/>
    </source>
</evidence>
<evidence type="ECO:0000259" key="7">
    <source>
        <dbReference type="Pfam" id="PF06271"/>
    </source>
</evidence>
<evidence type="ECO:0000256" key="5">
    <source>
        <dbReference type="ARBA" id="ARBA00023136"/>
    </source>
</evidence>
<dbReference type="Proteomes" id="UP001139450">
    <property type="component" value="Unassembled WGS sequence"/>
</dbReference>
<dbReference type="PANTHER" id="PTHR36115">
    <property type="entry name" value="PROLINE-RICH ANTIGEN HOMOLOG-RELATED"/>
    <property type="match status" value="1"/>
</dbReference>
<dbReference type="GO" id="GO:0005886">
    <property type="term" value="C:plasma membrane"/>
    <property type="evidence" value="ECO:0007669"/>
    <property type="project" value="UniProtKB-SubCell"/>
</dbReference>
<keyword evidence="4 6" id="KW-1133">Transmembrane helix</keyword>
<feature type="domain" description="GYF" evidence="8">
    <location>
        <begin position="5"/>
        <end position="50"/>
    </location>
</feature>
<comment type="caution">
    <text evidence="9">The sequence shown here is derived from an EMBL/GenBank/DDBJ whole genome shotgun (WGS) entry which is preliminary data.</text>
</comment>
<keyword evidence="3 6" id="KW-0812">Transmembrane</keyword>
<reference evidence="9" key="1">
    <citation type="submission" date="2022-04" db="EMBL/GenBank/DDBJ databases">
        <title>Mucilaginibacter sp. RS28 isolated from freshwater.</title>
        <authorList>
            <person name="Ko S.-R."/>
        </authorList>
    </citation>
    <scope>NUCLEOTIDE SEQUENCE</scope>
    <source>
        <strain evidence="9">RS28</strain>
    </source>
</reference>
<dbReference type="RefSeq" id="WP_245129287.1">
    <property type="nucleotide sequence ID" value="NZ_JALJEJ010000002.1"/>
</dbReference>
<evidence type="ECO:0000256" key="1">
    <source>
        <dbReference type="ARBA" id="ARBA00004651"/>
    </source>
</evidence>
<dbReference type="InterPro" id="IPR051791">
    <property type="entry name" value="Pra-immunoreactive"/>
</dbReference>
<comment type="subcellular location">
    <subcellularLocation>
        <location evidence="1">Cell membrane</location>
        <topology evidence="1">Multi-pass membrane protein</topology>
    </subcellularLocation>
</comment>
<organism evidence="9 10">
    <name type="scientific">Mucilaginibacter straminoryzae</name>
    <dbReference type="NCBI Taxonomy" id="2932774"/>
    <lineage>
        <taxon>Bacteria</taxon>
        <taxon>Pseudomonadati</taxon>
        <taxon>Bacteroidota</taxon>
        <taxon>Sphingobacteriia</taxon>
        <taxon>Sphingobacteriales</taxon>
        <taxon>Sphingobacteriaceae</taxon>
        <taxon>Mucilaginibacter</taxon>
    </lineage>
</organism>
<dbReference type="InterPro" id="IPR025640">
    <property type="entry name" value="GYF_2"/>
</dbReference>
<sequence length="202" mass="22482">MSQLYYLVVKGKPEGPFTVTQLKQKGLKAADFVKTKEMVDYKEAHEVPELRQILGFKKPAVIPQYFGSFDQRLLAAVIDWLTVSGACIVPVFLIVLLSPRSLMSMVLTVSLLVLVPLLNLVYHVVFEAGQKQGTFGKQVLKIKVTNEQGAPISVAHALGRNLSKIFSVATFGIGYLFNFFNKRQQCLHDMIAGTLVVKDRLI</sequence>
<name>A0A9X2B8H2_9SPHI</name>
<dbReference type="Pfam" id="PF14237">
    <property type="entry name" value="GYF_2"/>
    <property type="match status" value="1"/>
</dbReference>
<dbReference type="Pfam" id="PF06271">
    <property type="entry name" value="RDD"/>
    <property type="match status" value="1"/>
</dbReference>
<keyword evidence="2" id="KW-1003">Cell membrane</keyword>
<evidence type="ECO:0000313" key="9">
    <source>
        <dbReference type="EMBL" id="MCJ8209461.1"/>
    </source>
</evidence>
<evidence type="ECO:0000256" key="6">
    <source>
        <dbReference type="SAM" id="Phobius"/>
    </source>
</evidence>
<evidence type="ECO:0000259" key="8">
    <source>
        <dbReference type="Pfam" id="PF14237"/>
    </source>
</evidence>
<feature type="transmembrane region" description="Helical" evidence="6">
    <location>
        <begin position="102"/>
        <end position="122"/>
    </location>
</feature>
<evidence type="ECO:0000256" key="4">
    <source>
        <dbReference type="ARBA" id="ARBA00022989"/>
    </source>
</evidence>
<dbReference type="EMBL" id="JALJEJ010000002">
    <property type="protein sequence ID" value="MCJ8209461.1"/>
    <property type="molecule type" value="Genomic_DNA"/>
</dbReference>